<keyword evidence="18" id="KW-1185">Reference proteome</keyword>
<keyword evidence="8" id="KW-0547">Nucleotide-binding</keyword>
<dbReference type="Gene3D" id="6.10.340.10">
    <property type="match status" value="1"/>
</dbReference>
<evidence type="ECO:0000256" key="7">
    <source>
        <dbReference type="ARBA" id="ARBA00022692"/>
    </source>
</evidence>
<dbReference type="SMART" id="SM00388">
    <property type="entry name" value="HisKA"/>
    <property type="match status" value="1"/>
</dbReference>
<evidence type="ECO:0000256" key="12">
    <source>
        <dbReference type="ARBA" id="ARBA00023012"/>
    </source>
</evidence>
<reference evidence="17 18" key="1">
    <citation type="submission" date="2018-06" db="EMBL/GenBank/DDBJ databases">
        <title>Freshwater and sediment microbial communities from various areas in North America, analyzing microbe dynamics in response to fracking.</title>
        <authorList>
            <person name="Lamendella R."/>
        </authorList>
    </citation>
    <scope>NUCLEOTIDE SEQUENCE [LARGE SCALE GENOMIC DNA]</scope>
    <source>
        <strain evidence="17 18">14_TX</strain>
    </source>
</reference>
<dbReference type="PROSITE" id="PS50885">
    <property type="entry name" value="HAMP"/>
    <property type="match status" value="1"/>
</dbReference>
<comment type="catalytic activity">
    <reaction evidence="1">
        <text>ATP + protein L-histidine = ADP + protein N-phospho-L-histidine.</text>
        <dbReference type="EC" id="2.7.13.3"/>
    </reaction>
</comment>
<evidence type="ECO:0000259" key="15">
    <source>
        <dbReference type="PROSITE" id="PS50109"/>
    </source>
</evidence>
<dbReference type="PANTHER" id="PTHR45528:SF1">
    <property type="entry name" value="SENSOR HISTIDINE KINASE CPXA"/>
    <property type="match status" value="1"/>
</dbReference>
<keyword evidence="4" id="KW-1003">Cell membrane</keyword>
<dbReference type="SUPFAM" id="SSF158472">
    <property type="entry name" value="HAMP domain-like"/>
    <property type="match status" value="1"/>
</dbReference>
<feature type="transmembrane region" description="Helical" evidence="14">
    <location>
        <begin position="7"/>
        <end position="29"/>
    </location>
</feature>
<dbReference type="PRINTS" id="PR00344">
    <property type="entry name" value="BCTRLSENSOR"/>
</dbReference>
<dbReference type="InterPro" id="IPR003661">
    <property type="entry name" value="HisK_dim/P_dom"/>
</dbReference>
<comment type="subcellular location">
    <subcellularLocation>
        <location evidence="2">Cell membrane</location>
        <topology evidence="2">Multi-pass membrane protein</topology>
    </subcellularLocation>
</comment>
<keyword evidence="13 14" id="KW-0472">Membrane</keyword>
<dbReference type="EMBL" id="QNSF01000070">
    <property type="protein sequence ID" value="RBP83985.1"/>
    <property type="molecule type" value="Genomic_DNA"/>
</dbReference>
<dbReference type="GO" id="GO:0000155">
    <property type="term" value="F:phosphorelay sensor kinase activity"/>
    <property type="evidence" value="ECO:0007669"/>
    <property type="project" value="InterPro"/>
</dbReference>
<dbReference type="SMART" id="SM00304">
    <property type="entry name" value="HAMP"/>
    <property type="match status" value="1"/>
</dbReference>
<evidence type="ECO:0000256" key="14">
    <source>
        <dbReference type="SAM" id="Phobius"/>
    </source>
</evidence>
<evidence type="ECO:0000256" key="3">
    <source>
        <dbReference type="ARBA" id="ARBA00012438"/>
    </source>
</evidence>
<evidence type="ECO:0000256" key="5">
    <source>
        <dbReference type="ARBA" id="ARBA00022553"/>
    </source>
</evidence>
<name>A0A366JCH4_CYTFI</name>
<dbReference type="RefSeq" id="WP_113885938.1">
    <property type="nucleotide sequence ID" value="NZ_QNSF01000070.1"/>
</dbReference>
<evidence type="ECO:0000256" key="9">
    <source>
        <dbReference type="ARBA" id="ARBA00022777"/>
    </source>
</evidence>
<dbReference type="Gene3D" id="1.10.287.130">
    <property type="match status" value="1"/>
</dbReference>
<dbReference type="EC" id="2.7.13.3" evidence="3"/>
<dbReference type="InterPro" id="IPR005467">
    <property type="entry name" value="His_kinase_dom"/>
</dbReference>
<evidence type="ECO:0000256" key="8">
    <source>
        <dbReference type="ARBA" id="ARBA00022741"/>
    </source>
</evidence>
<dbReference type="FunFam" id="1.10.287.130:FF:000001">
    <property type="entry name" value="Two-component sensor histidine kinase"/>
    <property type="match status" value="1"/>
</dbReference>
<dbReference type="Gene3D" id="3.30.565.10">
    <property type="entry name" value="Histidine kinase-like ATPase, C-terminal domain"/>
    <property type="match status" value="1"/>
</dbReference>
<evidence type="ECO:0000256" key="13">
    <source>
        <dbReference type="ARBA" id="ARBA00023136"/>
    </source>
</evidence>
<dbReference type="SUPFAM" id="SSF47384">
    <property type="entry name" value="Homodimeric domain of signal transducing histidine kinase"/>
    <property type="match status" value="1"/>
</dbReference>
<evidence type="ECO:0000256" key="6">
    <source>
        <dbReference type="ARBA" id="ARBA00022679"/>
    </source>
</evidence>
<feature type="domain" description="HAMP" evidence="16">
    <location>
        <begin position="59"/>
        <end position="111"/>
    </location>
</feature>
<organism evidence="17 18">
    <name type="scientific">Cytobacillus firmus</name>
    <name type="common">Bacillus firmus</name>
    <dbReference type="NCBI Taxonomy" id="1399"/>
    <lineage>
        <taxon>Bacteria</taxon>
        <taxon>Bacillati</taxon>
        <taxon>Bacillota</taxon>
        <taxon>Bacilli</taxon>
        <taxon>Bacillales</taxon>
        <taxon>Bacillaceae</taxon>
        <taxon>Cytobacillus</taxon>
    </lineage>
</organism>
<dbReference type="FunFam" id="3.30.565.10:FF:000006">
    <property type="entry name" value="Sensor histidine kinase WalK"/>
    <property type="match status" value="1"/>
</dbReference>
<dbReference type="InterPro" id="IPR003660">
    <property type="entry name" value="HAMP_dom"/>
</dbReference>
<evidence type="ECO:0000256" key="11">
    <source>
        <dbReference type="ARBA" id="ARBA00022989"/>
    </source>
</evidence>
<dbReference type="InterPro" id="IPR036097">
    <property type="entry name" value="HisK_dim/P_sf"/>
</dbReference>
<dbReference type="InterPro" id="IPR003594">
    <property type="entry name" value="HATPase_dom"/>
</dbReference>
<feature type="transmembrane region" description="Helical" evidence="14">
    <location>
        <begin position="35"/>
        <end position="57"/>
    </location>
</feature>
<proteinExistence type="predicted"/>
<evidence type="ECO:0000259" key="16">
    <source>
        <dbReference type="PROSITE" id="PS50885"/>
    </source>
</evidence>
<gene>
    <name evidence="17" type="ORF">DFO70_1702</name>
</gene>
<dbReference type="PROSITE" id="PS50109">
    <property type="entry name" value="HIS_KIN"/>
    <property type="match status" value="1"/>
</dbReference>
<dbReference type="InterPro" id="IPR050398">
    <property type="entry name" value="HssS/ArlS-like"/>
</dbReference>
<dbReference type="SUPFAM" id="SSF55874">
    <property type="entry name" value="ATPase domain of HSP90 chaperone/DNA topoisomerase II/histidine kinase"/>
    <property type="match status" value="1"/>
</dbReference>
<dbReference type="InterPro" id="IPR004358">
    <property type="entry name" value="Sig_transdc_His_kin-like_C"/>
</dbReference>
<comment type="caution">
    <text evidence="17">The sequence shown here is derived from an EMBL/GenBank/DDBJ whole genome shotgun (WGS) entry which is preliminary data.</text>
</comment>
<dbReference type="Pfam" id="PF00512">
    <property type="entry name" value="HisKA"/>
    <property type="match status" value="1"/>
</dbReference>
<dbReference type="GO" id="GO:0005524">
    <property type="term" value="F:ATP binding"/>
    <property type="evidence" value="ECO:0007669"/>
    <property type="project" value="UniProtKB-KW"/>
</dbReference>
<evidence type="ECO:0000256" key="4">
    <source>
        <dbReference type="ARBA" id="ARBA00022475"/>
    </source>
</evidence>
<keyword evidence="10" id="KW-0067">ATP-binding</keyword>
<dbReference type="InterPro" id="IPR036890">
    <property type="entry name" value="HATPase_C_sf"/>
</dbReference>
<evidence type="ECO:0000256" key="10">
    <source>
        <dbReference type="ARBA" id="ARBA00022840"/>
    </source>
</evidence>
<dbReference type="OrthoDB" id="335833at2"/>
<evidence type="ECO:0000313" key="18">
    <source>
        <dbReference type="Proteomes" id="UP000252731"/>
    </source>
</evidence>
<feature type="domain" description="Histidine kinase" evidence="15">
    <location>
        <begin position="126"/>
        <end position="345"/>
    </location>
</feature>
<dbReference type="PANTHER" id="PTHR45528">
    <property type="entry name" value="SENSOR HISTIDINE KINASE CPXA"/>
    <property type="match status" value="1"/>
</dbReference>
<keyword evidence="7 14" id="KW-0812">Transmembrane</keyword>
<dbReference type="Proteomes" id="UP000252731">
    <property type="component" value="Unassembled WGS sequence"/>
</dbReference>
<keyword evidence="12" id="KW-0902">Two-component regulatory system</keyword>
<evidence type="ECO:0000256" key="1">
    <source>
        <dbReference type="ARBA" id="ARBA00000085"/>
    </source>
</evidence>
<dbReference type="Pfam" id="PF02518">
    <property type="entry name" value="HATPase_c"/>
    <property type="match status" value="1"/>
</dbReference>
<evidence type="ECO:0000313" key="17">
    <source>
        <dbReference type="EMBL" id="RBP83985.1"/>
    </source>
</evidence>
<dbReference type="GO" id="GO:0005886">
    <property type="term" value="C:plasma membrane"/>
    <property type="evidence" value="ECO:0007669"/>
    <property type="project" value="UniProtKB-SubCell"/>
</dbReference>
<accession>A0A366JCH4</accession>
<sequence length="360" mass="40957">MKIRWIFLIANSVSVLIMFSFLFVSYKYMVLPNHIIIWLSIITIFSSVLSSFVHYLLTKPVERSILLLVKQSHQMEKGKFDHSLPVEGPEEIKELTNRFNLMNIRLNDAFNQIKQAEASRKELVANISHDLRTPMSSIKAFVTAIQDGVVEDDATFNRYLRTIGFETERLDQLIQQLFQLTLLDSGGIQLIYEPIRVDELLLAVLEHEQIHLEQKNIEIDVNLPSQIPSIDVDPLYFQKVLFNILDNAIRFSDEGGLITLSVVALPNQKIRISIRDEGEGISKEELPHIFERTYRIEKSRNKKFGGAGLGLAIAKTVVEKHKGSITATSEVGKGSEFMIVLPINRGEVGEKSEFEDFIST</sequence>
<keyword evidence="11 14" id="KW-1133">Transmembrane helix</keyword>
<dbReference type="SMART" id="SM00387">
    <property type="entry name" value="HATPase_c"/>
    <property type="match status" value="1"/>
</dbReference>
<dbReference type="CDD" id="cd00082">
    <property type="entry name" value="HisKA"/>
    <property type="match status" value="1"/>
</dbReference>
<keyword evidence="6" id="KW-0808">Transferase</keyword>
<evidence type="ECO:0000256" key="2">
    <source>
        <dbReference type="ARBA" id="ARBA00004651"/>
    </source>
</evidence>
<protein>
    <recommendedName>
        <fullName evidence="3">histidine kinase</fullName>
        <ecNumber evidence="3">2.7.13.3</ecNumber>
    </recommendedName>
</protein>
<dbReference type="CDD" id="cd06225">
    <property type="entry name" value="HAMP"/>
    <property type="match status" value="1"/>
</dbReference>
<keyword evidence="5" id="KW-0597">Phosphoprotein</keyword>
<dbReference type="AlphaFoldDB" id="A0A366JCH4"/>
<keyword evidence="9 17" id="KW-0418">Kinase</keyword>